<keyword evidence="7" id="KW-0675">Receptor</keyword>
<evidence type="ECO:0000256" key="8">
    <source>
        <dbReference type="ARBA" id="ARBA00023180"/>
    </source>
</evidence>
<keyword evidence="6 12" id="KW-0472">Membrane</keyword>
<dbReference type="InterPro" id="IPR001320">
    <property type="entry name" value="Iontro_rcpt_C"/>
</dbReference>
<sequence length="346" mass="38358">MGLTILSPSLMEDLGSESLGATLCGNLDPISSSSVFIGALNTFNSVVGRSAKPAIEAAVDDVNSDSTVLAGMKLNLVLHDTNCSVFLGIVEGESIVSTLGCLVLILWLFVVLIINSSYTASLTSILMVQQLTSNIKGIDSLITSTNSIGVQDGSFAYNYLIEELNIADAYVYDLISKKKVFQRDSPLVMDLLTAILLLSKNGDPQRIHDRWLSLNRCSAQANQVDENILSLTSFCDLFPICGTTCFLALTIFFYKLCWQYHRYTPKDEEQDIDELESVRPKSTWRMTSFKDFDDKKEDEVMESIKRKSDSKRQASQRSYGHPSSPSRGLLEMLKVTFKFLFSVGLD</sequence>
<dbReference type="Proteomes" id="UP000593564">
    <property type="component" value="Unassembled WGS sequence"/>
</dbReference>
<keyword evidence="10" id="KW-0407">Ion channel</keyword>
<evidence type="ECO:0000256" key="1">
    <source>
        <dbReference type="ARBA" id="ARBA00004141"/>
    </source>
</evidence>
<feature type="compositionally biased region" description="Basic and acidic residues" evidence="11">
    <location>
        <begin position="295"/>
        <end position="312"/>
    </location>
</feature>
<evidence type="ECO:0000256" key="7">
    <source>
        <dbReference type="ARBA" id="ARBA00023170"/>
    </source>
</evidence>
<dbReference type="SUPFAM" id="SSF53822">
    <property type="entry name" value="Periplasmic binding protein-like I"/>
    <property type="match status" value="1"/>
</dbReference>
<evidence type="ECO:0000259" key="13">
    <source>
        <dbReference type="Pfam" id="PF00060"/>
    </source>
</evidence>
<dbReference type="AlphaFoldDB" id="A0A7J7H8R7"/>
<evidence type="ECO:0000313" key="15">
    <source>
        <dbReference type="Proteomes" id="UP000593564"/>
    </source>
</evidence>
<evidence type="ECO:0000256" key="10">
    <source>
        <dbReference type="ARBA" id="ARBA00023303"/>
    </source>
</evidence>
<keyword evidence="9" id="KW-1071">Ligand-gated ion channel</keyword>
<evidence type="ECO:0000313" key="14">
    <source>
        <dbReference type="EMBL" id="KAF5949330.1"/>
    </source>
</evidence>
<proteinExistence type="predicted"/>
<keyword evidence="5" id="KW-0406">Ion transport</keyword>
<dbReference type="InterPro" id="IPR028082">
    <property type="entry name" value="Peripla_BP_I"/>
</dbReference>
<evidence type="ECO:0000256" key="9">
    <source>
        <dbReference type="ARBA" id="ARBA00023286"/>
    </source>
</evidence>
<accession>A0A7J7H8R7</accession>
<dbReference type="GO" id="GO:0015276">
    <property type="term" value="F:ligand-gated monoatomic ion channel activity"/>
    <property type="evidence" value="ECO:0007669"/>
    <property type="project" value="InterPro"/>
</dbReference>
<evidence type="ECO:0000256" key="11">
    <source>
        <dbReference type="SAM" id="MobiDB-lite"/>
    </source>
</evidence>
<keyword evidence="4 12" id="KW-1133">Transmembrane helix</keyword>
<keyword evidence="8" id="KW-0325">Glycoprotein</keyword>
<keyword evidence="3 12" id="KW-0812">Transmembrane</keyword>
<evidence type="ECO:0000256" key="2">
    <source>
        <dbReference type="ARBA" id="ARBA00022448"/>
    </source>
</evidence>
<keyword evidence="15" id="KW-1185">Reference proteome</keyword>
<dbReference type="Pfam" id="PF00060">
    <property type="entry name" value="Lig_chan"/>
    <property type="match status" value="1"/>
</dbReference>
<dbReference type="PANTHER" id="PTHR18966">
    <property type="entry name" value="IONOTROPIC GLUTAMATE RECEPTOR"/>
    <property type="match status" value="1"/>
</dbReference>
<evidence type="ECO:0000256" key="4">
    <source>
        <dbReference type="ARBA" id="ARBA00022989"/>
    </source>
</evidence>
<reference evidence="15" key="1">
    <citation type="journal article" date="2020" name="Nat. Commun.">
        <title>Genome assembly of wild tea tree DASZ reveals pedigree and selection history of tea varieties.</title>
        <authorList>
            <person name="Zhang W."/>
            <person name="Zhang Y."/>
            <person name="Qiu H."/>
            <person name="Guo Y."/>
            <person name="Wan H."/>
            <person name="Zhang X."/>
            <person name="Scossa F."/>
            <person name="Alseekh S."/>
            <person name="Zhang Q."/>
            <person name="Wang P."/>
            <person name="Xu L."/>
            <person name="Schmidt M.H."/>
            <person name="Jia X."/>
            <person name="Li D."/>
            <person name="Zhu A."/>
            <person name="Guo F."/>
            <person name="Chen W."/>
            <person name="Ni D."/>
            <person name="Usadel B."/>
            <person name="Fernie A.R."/>
            <person name="Wen W."/>
        </authorList>
    </citation>
    <scope>NUCLEOTIDE SEQUENCE [LARGE SCALE GENOMIC DNA]</scope>
    <source>
        <strain evidence="15">cv. G240</strain>
    </source>
</reference>
<feature type="compositionally biased region" description="Polar residues" evidence="11">
    <location>
        <begin position="313"/>
        <end position="326"/>
    </location>
</feature>
<feature type="region of interest" description="Disordered" evidence="11">
    <location>
        <begin position="295"/>
        <end position="327"/>
    </location>
</feature>
<evidence type="ECO:0000256" key="6">
    <source>
        <dbReference type="ARBA" id="ARBA00023136"/>
    </source>
</evidence>
<organism evidence="14 15">
    <name type="scientific">Camellia sinensis</name>
    <name type="common">Tea plant</name>
    <name type="synonym">Thea sinensis</name>
    <dbReference type="NCBI Taxonomy" id="4442"/>
    <lineage>
        <taxon>Eukaryota</taxon>
        <taxon>Viridiplantae</taxon>
        <taxon>Streptophyta</taxon>
        <taxon>Embryophyta</taxon>
        <taxon>Tracheophyta</taxon>
        <taxon>Spermatophyta</taxon>
        <taxon>Magnoliopsida</taxon>
        <taxon>eudicotyledons</taxon>
        <taxon>Gunneridae</taxon>
        <taxon>Pentapetalae</taxon>
        <taxon>asterids</taxon>
        <taxon>Ericales</taxon>
        <taxon>Theaceae</taxon>
        <taxon>Camellia</taxon>
    </lineage>
</organism>
<protein>
    <recommendedName>
        <fullName evidence="13">Ionotropic glutamate receptor C-terminal domain-containing protein</fullName>
    </recommendedName>
</protein>
<comment type="subcellular location">
    <subcellularLocation>
        <location evidence="1">Membrane</location>
        <topology evidence="1">Multi-pass membrane protein</topology>
    </subcellularLocation>
</comment>
<keyword evidence="2" id="KW-0813">Transport</keyword>
<name>A0A7J7H8R7_CAMSI</name>
<feature type="transmembrane region" description="Helical" evidence="12">
    <location>
        <begin position="95"/>
        <end position="114"/>
    </location>
</feature>
<evidence type="ECO:0000256" key="12">
    <source>
        <dbReference type="SAM" id="Phobius"/>
    </source>
</evidence>
<gene>
    <name evidence="14" type="ORF">HYC85_011323</name>
</gene>
<evidence type="ECO:0000256" key="5">
    <source>
        <dbReference type="ARBA" id="ARBA00023065"/>
    </source>
</evidence>
<dbReference type="InterPro" id="IPR015683">
    <property type="entry name" value="Ionotropic_Glu_rcpt"/>
</dbReference>
<evidence type="ECO:0000256" key="3">
    <source>
        <dbReference type="ARBA" id="ARBA00022692"/>
    </source>
</evidence>
<dbReference type="Gene3D" id="1.10.287.70">
    <property type="match status" value="1"/>
</dbReference>
<reference evidence="14 15" key="2">
    <citation type="submission" date="2020-07" db="EMBL/GenBank/DDBJ databases">
        <title>Genome assembly of wild tea tree DASZ reveals pedigree and selection history of tea varieties.</title>
        <authorList>
            <person name="Zhang W."/>
        </authorList>
    </citation>
    <scope>NUCLEOTIDE SEQUENCE [LARGE SCALE GENOMIC DNA]</scope>
    <source>
        <strain evidence="15">cv. G240</strain>
        <tissue evidence="14">Leaf</tissue>
    </source>
</reference>
<comment type="caution">
    <text evidence="14">The sequence shown here is derived from an EMBL/GenBank/DDBJ whole genome shotgun (WGS) entry which is preliminary data.</text>
</comment>
<dbReference type="SUPFAM" id="SSF53850">
    <property type="entry name" value="Periplasmic binding protein-like II"/>
    <property type="match status" value="1"/>
</dbReference>
<feature type="domain" description="Ionotropic glutamate receptor C-terminal" evidence="13">
    <location>
        <begin position="92"/>
        <end position="244"/>
    </location>
</feature>
<dbReference type="EMBL" id="JACBKZ010000005">
    <property type="protein sequence ID" value="KAF5949330.1"/>
    <property type="molecule type" value="Genomic_DNA"/>
</dbReference>
<dbReference type="GO" id="GO:0016020">
    <property type="term" value="C:membrane"/>
    <property type="evidence" value="ECO:0007669"/>
    <property type="project" value="UniProtKB-SubCell"/>
</dbReference>